<protein>
    <submittedName>
        <fullName evidence="4">Transposase IS110</fullName>
    </submittedName>
</protein>
<dbReference type="Pfam" id="PF02371">
    <property type="entry name" value="Transposase_20"/>
    <property type="match status" value="1"/>
</dbReference>
<dbReference type="GO" id="GO:0006313">
    <property type="term" value="P:DNA transposition"/>
    <property type="evidence" value="ECO:0007669"/>
    <property type="project" value="InterPro"/>
</dbReference>
<dbReference type="STRING" id="1122207.MUS1_10380"/>
<reference evidence="4 5" key="1">
    <citation type="submission" date="2014-01" db="EMBL/GenBank/DDBJ databases">
        <title>Marinomonas ushuaiensis DSM 15871 Genome Sequencing.</title>
        <authorList>
            <person name="Lai Q."/>
            <person name="Shao Z.S."/>
        </authorList>
    </citation>
    <scope>NUCLEOTIDE SEQUENCE [LARGE SCALE GENOMIC DNA]</scope>
    <source>
        <strain evidence="4 5">DSM 15871</strain>
    </source>
</reference>
<dbReference type="InterPro" id="IPR047650">
    <property type="entry name" value="Transpos_IS110"/>
</dbReference>
<dbReference type="RefSeq" id="WP_036160173.1">
    <property type="nucleotide sequence ID" value="NZ_JAMB01000004.1"/>
</dbReference>
<dbReference type="PATRIC" id="fig|1122207.3.peg.1207"/>
<dbReference type="InterPro" id="IPR003346">
    <property type="entry name" value="Transposase_20"/>
</dbReference>
<dbReference type="OrthoDB" id="9795150at2"/>
<sequence length="326" mass="37275">MNNIGIDISKHKLDCLWLKDPELNKVKTKVFKNTSKEHQLLGRWLLEQTQADASDIRIVLEATGVYHEAVAYSLHQQGFIVCVVNPARAKEFAKSLGHQHKTDTKDSLALALFGQAMKPDVWEPEPLEIKELRSLISRLQALEMDYQREFNRLEKAQVSQESNRIIESLGLMMKHLKDEKLRLEQDIDGHINRRPHLKKNQELLCSIPAIGPVLSRIMVSIIHSDRFKSAGQVSAFLGLIPKIQESGLWKGRSRLSKRGPAKVRSKLYMAAIVAIRYNPDIKNQYERLLANGKTKMQALGAAMRKLVQICFGVIRHQNEYYPQLKN</sequence>
<evidence type="ECO:0000256" key="1">
    <source>
        <dbReference type="SAM" id="Coils"/>
    </source>
</evidence>
<dbReference type="Proteomes" id="UP000054058">
    <property type="component" value="Unassembled WGS sequence"/>
</dbReference>
<feature type="domain" description="Transposase IS116/IS110/IS902 C-terminal" evidence="3">
    <location>
        <begin position="202"/>
        <end position="286"/>
    </location>
</feature>
<dbReference type="Pfam" id="PF01548">
    <property type="entry name" value="DEDD_Tnp_IS110"/>
    <property type="match status" value="1"/>
</dbReference>
<evidence type="ECO:0000313" key="5">
    <source>
        <dbReference type="Proteomes" id="UP000054058"/>
    </source>
</evidence>
<dbReference type="AlphaFoldDB" id="X7E5G1"/>
<feature type="domain" description="Transposase IS110-like N-terminal" evidence="2">
    <location>
        <begin position="4"/>
        <end position="155"/>
    </location>
</feature>
<dbReference type="PANTHER" id="PTHR33055">
    <property type="entry name" value="TRANSPOSASE FOR INSERTION SEQUENCE ELEMENT IS1111A"/>
    <property type="match status" value="1"/>
</dbReference>
<gene>
    <name evidence="4" type="ORF">MUS1_10380</name>
</gene>
<dbReference type="PANTHER" id="PTHR33055:SF3">
    <property type="entry name" value="PUTATIVE TRANSPOSASE FOR IS117-RELATED"/>
    <property type="match status" value="1"/>
</dbReference>
<keyword evidence="5" id="KW-1185">Reference proteome</keyword>
<feature type="coiled-coil region" evidence="1">
    <location>
        <begin position="129"/>
        <end position="193"/>
    </location>
</feature>
<dbReference type="eggNOG" id="COG3547">
    <property type="taxonomic scope" value="Bacteria"/>
</dbReference>
<organism evidence="4 5">
    <name type="scientific">Marinomonas ushuaiensis DSM 15871</name>
    <dbReference type="NCBI Taxonomy" id="1122207"/>
    <lineage>
        <taxon>Bacteria</taxon>
        <taxon>Pseudomonadati</taxon>
        <taxon>Pseudomonadota</taxon>
        <taxon>Gammaproteobacteria</taxon>
        <taxon>Oceanospirillales</taxon>
        <taxon>Oceanospirillaceae</taxon>
        <taxon>Marinomonas</taxon>
    </lineage>
</organism>
<dbReference type="GO" id="GO:0003677">
    <property type="term" value="F:DNA binding"/>
    <property type="evidence" value="ECO:0007669"/>
    <property type="project" value="InterPro"/>
</dbReference>
<accession>X7E5G1</accession>
<evidence type="ECO:0000313" key="4">
    <source>
        <dbReference type="EMBL" id="ETX11207.1"/>
    </source>
</evidence>
<dbReference type="EMBL" id="JAMB01000004">
    <property type="protein sequence ID" value="ETX11207.1"/>
    <property type="molecule type" value="Genomic_DNA"/>
</dbReference>
<dbReference type="InterPro" id="IPR002525">
    <property type="entry name" value="Transp_IS110-like_N"/>
</dbReference>
<evidence type="ECO:0000259" key="3">
    <source>
        <dbReference type="Pfam" id="PF02371"/>
    </source>
</evidence>
<keyword evidence="1" id="KW-0175">Coiled coil</keyword>
<dbReference type="NCBIfam" id="NF033542">
    <property type="entry name" value="transpos_IS110"/>
    <property type="match status" value="1"/>
</dbReference>
<evidence type="ECO:0000259" key="2">
    <source>
        <dbReference type="Pfam" id="PF01548"/>
    </source>
</evidence>
<dbReference type="GO" id="GO:0004803">
    <property type="term" value="F:transposase activity"/>
    <property type="evidence" value="ECO:0007669"/>
    <property type="project" value="InterPro"/>
</dbReference>
<name>X7E5G1_9GAMM</name>
<proteinExistence type="predicted"/>
<comment type="caution">
    <text evidence="4">The sequence shown here is derived from an EMBL/GenBank/DDBJ whole genome shotgun (WGS) entry which is preliminary data.</text>
</comment>